<dbReference type="Proteomes" id="UP000270342">
    <property type="component" value="Unassembled WGS sequence"/>
</dbReference>
<comment type="subcellular location">
    <subcellularLocation>
        <location evidence="1">Periplasm</location>
    </subcellularLocation>
</comment>
<comment type="similarity">
    <text evidence="2">Belongs to the bacterial solute-binding protein 1 family.</text>
</comment>
<dbReference type="GO" id="GO:0042597">
    <property type="term" value="C:periplasmic space"/>
    <property type="evidence" value="ECO:0007669"/>
    <property type="project" value="UniProtKB-SubCell"/>
</dbReference>
<dbReference type="AlphaFoldDB" id="A0A494XZS8"/>
<gene>
    <name evidence="3" type="ORF">D7S86_12770</name>
</gene>
<proteinExistence type="inferred from homology"/>
<comment type="caution">
    <text evidence="3">The sequence shown here is derived from an EMBL/GenBank/DDBJ whole genome shotgun (WGS) entry which is preliminary data.</text>
</comment>
<evidence type="ECO:0000256" key="2">
    <source>
        <dbReference type="ARBA" id="ARBA00008520"/>
    </source>
</evidence>
<dbReference type="Pfam" id="PF13416">
    <property type="entry name" value="SBP_bac_8"/>
    <property type="match status" value="1"/>
</dbReference>
<dbReference type="OrthoDB" id="9811622at2"/>
<dbReference type="RefSeq" id="WP_121087031.1">
    <property type="nucleotide sequence ID" value="NZ_RBZU01000005.1"/>
</dbReference>
<dbReference type="EMBL" id="RBZU01000005">
    <property type="protein sequence ID" value="RKP54549.1"/>
    <property type="molecule type" value="Genomic_DNA"/>
</dbReference>
<evidence type="ECO:0000256" key="1">
    <source>
        <dbReference type="ARBA" id="ARBA00004418"/>
    </source>
</evidence>
<dbReference type="InterPro" id="IPR006059">
    <property type="entry name" value="SBP"/>
</dbReference>
<name>A0A494XZS8_9BURK</name>
<dbReference type="InterPro" id="IPR050490">
    <property type="entry name" value="Bact_solute-bd_prot1"/>
</dbReference>
<evidence type="ECO:0000313" key="4">
    <source>
        <dbReference type="Proteomes" id="UP000270342"/>
    </source>
</evidence>
<dbReference type="Gene3D" id="3.40.190.10">
    <property type="entry name" value="Periplasmic binding protein-like II"/>
    <property type="match status" value="2"/>
</dbReference>
<reference evidence="3 4" key="1">
    <citation type="submission" date="2018-10" db="EMBL/GenBank/DDBJ databases">
        <title>Robbsia sp. DHC34, isolated from soil.</title>
        <authorList>
            <person name="Gao Z.-H."/>
            <person name="Qiu L.-H."/>
        </authorList>
    </citation>
    <scope>NUCLEOTIDE SEQUENCE [LARGE SCALE GENOMIC DNA]</scope>
    <source>
        <strain evidence="3 4">DHC34</strain>
    </source>
</reference>
<organism evidence="3 4">
    <name type="scientific">Pararobbsia silviterrae</name>
    <dbReference type="NCBI Taxonomy" id="1792498"/>
    <lineage>
        <taxon>Bacteria</taxon>
        <taxon>Pseudomonadati</taxon>
        <taxon>Pseudomonadota</taxon>
        <taxon>Betaproteobacteria</taxon>
        <taxon>Burkholderiales</taxon>
        <taxon>Burkholderiaceae</taxon>
        <taxon>Pararobbsia</taxon>
    </lineage>
</organism>
<evidence type="ECO:0000313" key="3">
    <source>
        <dbReference type="EMBL" id="RKP54549.1"/>
    </source>
</evidence>
<protein>
    <submittedName>
        <fullName evidence="3">Extracellular solute-binding protein</fullName>
    </submittedName>
</protein>
<dbReference type="PANTHER" id="PTHR43649">
    <property type="entry name" value="ARABINOSE-BINDING PROTEIN-RELATED"/>
    <property type="match status" value="1"/>
</dbReference>
<accession>A0A494XZS8</accession>
<keyword evidence="4" id="KW-1185">Reference proteome</keyword>
<dbReference type="SUPFAM" id="SSF53850">
    <property type="entry name" value="Periplasmic binding protein-like II"/>
    <property type="match status" value="1"/>
</dbReference>
<sequence length="382" mass="42296">MITLQGITWNHTRGFVPNVATAQRYHELHPDVEIRWQTRSLQAFADYSIADLAEQFDLLVIDHPSIGEAAAHQLFVPLDTVLPRAFLDDQAAHSVGSSHPSYEYEGHQWALACDAATPVASLRADVLDRLGEAVPQTWDDVLRLARAGHVAVPAIPIDSLMNLYMFWLNEGETPCATPERFGSNDVGERALNALRELVSACDPVCLTRNPIQTYEAMSRTDAIAYCPFAYGYSNYSRPGYAAKPLAYANLVTRHGERLRSTLGGAGVAVSAKSAHREIAADYARFMSEPSIQKGIYVQAGGQPGHREAWQDAEANRLTDGYFTSTLRTLDEAWQRPRYPGYIAFQNDAGHVVHAWLRGEATVQATLDALNRLHRQYVSEVCA</sequence>